<reference evidence="4 5" key="1">
    <citation type="journal article" date="2019" name="Commun. Biol.">
        <title>The bagworm genome reveals a unique fibroin gene that provides high tensile strength.</title>
        <authorList>
            <person name="Kono N."/>
            <person name="Nakamura H."/>
            <person name="Ohtoshi R."/>
            <person name="Tomita M."/>
            <person name="Numata K."/>
            <person name="Arakawa K."/>
        </authorList>
    </citation>
    <scope>NUCLEOTIDE SEQUENCE [LARGE SCALE GENOMIC DNA]</scope>
</reference>
<feature type="compositionally biased region" description="Polar residues" evidence="3">
    <location>
        <begin position="776"/>
        <end position="789"/>
    </location>
</feature>
<dbReference type="Proteomes" id="UP000299102">
    <property type="component" value="Unassembled WGS sequence"/>
</dbReference>
<dbReference type="PROSITE" id="PS51079">
    <property type="entry name" value="MBT"/>
    <property type="match status" value="3"/>
</dbReference>
<evidence type="ECO:0000256" key="2">
    <source>
        <dbReference type="PROSITE-ProRule" id="PRU00459"/>
    </source>
</evidence>
<dbReference type="GO" id="GO:0045892">
    <property type="term" value="P:negative regulation of DNA-templated transcription"/>
    <property type="evidence" value="ECO:0007669"/>
    <property type="project" value="TreeGrafter"/>
</dbReference>
<dbReference type="InterPro" id="IPR004092">
    <property type="entry name" value="Mbt"/>
</dbReference>
<feature type="compositionally biased region" description="Basic and acidic residues" evidence="3">
    <location>
        <begin position="866"/>
        <end position="883"/>
    </location>
</feature>
<dbReference type="GO" id="GO:0003682">
    <property type="term" value="F:chromatin binding"/>
    <property type="evidence" value="ECO:0007669"/>
    <property type="project" value="TreeGrafter"/>
</dbReference>
<feature type="repeat" description="MBT" evidence="2">
    <location>
        <begin position="1029"/>
        <end position="1128"/>
    </location>
</feature>
<feature type="region of interest" description="Disordered" evidence="3">
    <location>
        <begin position="866"/>
        <end position="894"/>
    </location>
</feature>
<feature type="region of interest" description="Disordered" evidence="3">
    <location>
        <begin position="1291"/>
        <end position="1384"/>
    </location>
</feature>
<dbReference type="Gene3D" id="1.10.150.50">
    <property type="entry name" value="Transcription Factor, Ets-1"/>
    <property type="match status" value="1"/>
</dbReference>
<evidence type="ECO:0000256" key="3">
    <source>
        <dbReference type="SAM" id="MobiDB-lite"/>
    </source>
</evidence>
<dbReference type="OrthoDB" id="8188861at2759"/>
<dbReference type="STRING" id="151549.A0A4C1X199"/>
<dbReference type="GO" id="GO:0042393">
    <property type="term" value="F:histone binding"/>
    <property type="evidence" value="ECO:0007669"/>
    <property type="project" value="TreeGrafter"/>
</dbReference>
<evidence type="ECO:0000313" key="5">
    <source>
        <dbReference type="Proteomes" id="UP000299102"/>
    </source>
</evidence>
<dbReference type="GO" id="GO:0005634">
    <property type="term" value="C:nucleus"/>
    <property type="evidence" value="ECO:0007669"/>
    <property type="project" value="InterPro"/>
</dbReference>
<dbReference type="PANTHER" id="PTHR12247">
    <property type="entry name" value="POLYCOMB GROUP PROTEIN"/>
    <property type="match status" value="1"/>
</dbReference>
<dbReference type="CDD" id="cd20102">
    <property type="entry name" value="MBT_L3MBTL1-like_rpt2"/>
    <property type="match status" value="1"/>
</dbReference>
<dbReference type="CDD" id="cd20103">
    <property type="entry name" value="MBT_L3MBTL1-like_rpt3"/>
    <property type="match status" value="1"/>
</dbReference>
<dbReference type="InterPro" id="IPR013761">
    <property type="entry name" value="SAM/pointed_sf"/>
</dbReference>
<sequence length="1486" mass="162973">MESTQSNSVQKFDDSKTDILKKRLLKSTNSSIIGNLAHNNAQQNVLINSLRTPVSSGMLVTSVQGSQNSMPLTHNIVTHSLAPVKIHTNSGPYPLQLSTVHVPVQIPGSNSNINVPVQLSGPTSTVPLQITAPTVSLPLQGSGTTTNVPVQLPAGKTINVPLQLPAPNQNIQLTTPTLPSMPLLHNTTQPLHSSIIHVHVGNNSRGVNANMDNSTDISISNPQLQLPDASTSLPIKMTGNITNPSHVQVAPSSNIVQIPTSTNNSSIQLQLPNSNATNSVQICGSARTVPHLVYIQTPSGLKPVTSTDVMSQASSSGNPPQIIVRKPVVTSAAGIQLIPSVNTKTNLAPKVSAQNKSSILTPNSSQPIVIQKPKPNEKVVMPVSIAAGNSGKQTIAYLGSVKKSNTTKIADQSILIPNNQLNSVNSASNQKLYLTPMGMSKKFILPVTLPASMSSKGPIINLQIANGQIQNDPQGNITVMRDTTSDTNEMPPLQPLAKITPANNKECPATITAVPQSPKSDKSFALSIPGSRAESIGEQEYTLSIPETNASMNDDIYTVSIADDEGGQTREKSFTLAIPEKGKSLLNKTVIDRNDNTTTITIPAPAILRRSNSDNSDRKILNTNLKRRISLCNENSHKTAKYSSPVKVVEKMQSEADDHRVPSLFCDEKLEKELESKANLRELNTDNYQESNVDSVNLDKDNDSLQITYYSSVENDIKKDFLKNNREKSLDLAIEEDPPGLLWNNGIANLQGSTLQFQTNEFGLIDLIDGSDQEENFSLNPESKYNTPLKQRIDRSGKEKKPTSPEDLYSCDGCGCHGMAADFITPNFCSLACRDQVQKAIQLKKDREKAELNKKKNKMKKLLMRMERTNSESTSERKDEKSVPKQYDPPPNETRLTETALMKMSEDNAENEKYPWMSGKNGFSWIKYLEFCKAKQAPIKLFKDPFPYNKNGFKVGMRMEAIDPSHPSMFCVVSVSETQGYRMRLHFDGFPDIHDYWINADSIDIFPPGWCEKNGRTLKPPANYSAASFSWPLYLKQMKAIAAPKHLFPHLCASMMRPNGFRIGMKLEAEDRKNKLVCVATVADMLDNRILINFDSWDEIYDYWVDPTSPYIHPVGWAEENDIPLTPPNFYKDPDAFTWDKYLVDTGASAVPARAFKTRSPNEFRVGMKLEVVDPRVPFLIRVATISEVKGHQVRIAFDGWSDDFSFWADDDSPDMHPVGWCLKTYHPLEPPLTPEEAATAGPCGVGGCRGLGSAVGGAHKAHAAATTCPYRAPPPTPRDRLQPCAAPAAHALPRTKRVHGRVSKPDSSTPTSDTVREKSTRGRPPKHKRVEEASKIDPQGSDEDSVTSSSSKRWRSDRTERPDRLESLPDRNHKSDLGQIESGVLREYSPRAADCAMGPAPRLQHHIDALRLPAQPTKWSQSEVCMLITAVAGATAGRAAAAAQLTGVDLLTASCDELVDCLKLRLGPAIKIYAAIRQLRQNCRT</sequence>
<keyword evidence="5" id="KW-1185">Reference proteome</keyword>
<dbReference type="SMART" id="SM00561">
    <property type="entry name" value="MBT"/>
    <property type="match status" value="3"/>
</dbReference>
<feature type="compositionally biased region" description="Basic residues" evidence="3">
    <location>
        <begin position="1294"/>
        <end position="1303"/>
    </location>
</feature>
<name>A0A4C1X199_EUMVA</name>
<protein>
    <submittedName>
        <fullName evidence="4">Lethal(3)malignant brain tumor-like protein 3</fullName>
    </submittedName>
</protein>
<feature type="repeat" description="MBT" evidence="2">
    <location>
        <begin position="923"/>
        <end position="1021"/>
    </location>
</feature>
<accession>A0A4C1X199</accession>
<dbReference type="InterPro" id="IPR050548">
    <property type="entry name" value="PcG_chromatin_remod_factors"/>
</dbReference>
<organism evidence="4 5">
    <name type="scientific">Eumeta variegata</name>
    <name type="common">Bagworm moth</name>
    <name type="synonym">Eumeta japonica</name>
    <dbReference type="NCBI Taxonomy" id="151549"/>
    <lineage>
        <taxon>Eukaryota</taxon>
        <taxon>Metazoa</taxon>
        <taxon>Ecdysozoa</taxon>
        <taxon>Arthropoda</taxon>
        <taxon>Hexapoda</taxon>
        <taxon>Insecta</taxon>
        <taxon>Pterygota</taxon>
        <taxon>Neoptera</taxon>
        <taxon>Endopterygota</taxon>
        <taxon>Lepidoptera</taxon>
        <taxon>Glossata</taxon>
        <taxon>Ditrysia</taxon>
        <taxon>Tineoidea</taxon>
        <taxon>Psychidae</taxon>
        <taxon>Oiketicinae</taxon>
        <taxon>Eumeta</taxon>
    </lineage>
</organism>
<dbReference type="SUPFAM" id="SSF63748">
    <property type="entry name" value="Tudor/PWWP/MBT"/>
    <property type="match status" value="3"/>
</dbReference>
<evidence type="ECO:0000313" key="4">
    <source>
        <dbReference type="EMBL" id="GBP56850.1"/>
    </source>
</evidence>
<dbReference type="EMBL" id="BGZK01000702">
    <property type="protein sequence ID" value="GBP56850.1"/>
    <property type="molecule type" value="Genomic_DNA"/>
</dbReference>
<dbReference type="Gene3D" id="2.30.30.140">
    <property type="match status" value="3"/>
</dbReference>
<comment type="caution">
    <text evidence="4">The sequence shown here is derived from an EMBL/GenBank/DDBJ whole genome shotgun (WGS) entry which is preliminary data.</text>
</comment>
<feature type="compositionally biased region" description="Basic and acidic residues" evidence="3">
    <location>
        <begin position="791"/>
        <end position="804"/>
    </location>
</feature>
<dbReference type="PANTHER" id="PTHR12247:SF131">
    <property type="entry name" value="LD05287P"/>
    <property type="match status" value="1"/>
</dbReference>
<proteinExistence type="predicted"/>
<feature type="region of interest" description="Disordered" evidence="3">
    <location>
        <begin position="775"/>
        <end position="806"/>
    </location>
</feature>
<feature type="compositionally biased region" description="Basic and acidic residues" evidence="3">
    <location>
        <begin position="1355"/>
        <end position="1377"/>
    </location>
</feature>
<gene>
    <name evidence="4" type="primary">L3MBTL3</name>
    <name evidence="4" type="ORF">EVAR_41486_1</name>
</gene>
<keyword evidence="1" id="KW-0677">Repeat</keyword>
<dbReference type="Pfam" id="PF02820">
    <property type="entry name" value="MBT"/>
    <property type="match status" value="3"/>
</dbReference>
<feature type="repeat" description="MBT" evidence="2">
    <location>
        <begin position="1137"/>
        <end position="1232"/>
    </location>
</feature>
<evidence type="ECO:0000256" key="1">
    <source>
        <dbReference type="ARBA" id="ARBA00022737"/>
    </source>
</evidence>
<dbReference type="CDD" id="cd20101">
    <property type="entry name" value="MBT_L3MBTL1-like_rpt1"/>
    <property type="match status" value="1"/>
</dbReference>